<dbReference type="InterPro" id="IPR050428">
    <property type="entry name" value="TCS_sensor_his_kinase"/>
</dbReference>
<comment type="caution">
    <text evidence="17">The sequence shown here is derived from an EMBL/GenBank/DDBJ whole genome shotgun (WGS) entry which is preliminary data.</text>
</comment>
<dbReference type="NCBIfam" id="TIGR01386">
    <property type="entry name" value="cztS_silS_copS"/>
    <property type="match status" value="1"/>
</dbReference>
<dbReference type="Gene3D" id="3.30.565.10">
    <property type="entry name" value="Histidine kinase-like ATPase, C-terminal domain"/>
    <property type="match status" value="1"/>
</dbReference>
<dbReference type="AlphaFoldDB" id="A0A5U3TFX8"/>
<dbReference type="InterPro" id="IPR003594">
    <property type="entry name" value="HATPase_dom"/>
</dbReference>
<dbReference type="InterPro" id="IPR003660">
    <property type="entry name" value="HAMP_dom"/>
</dbReference>
<reference evidence="17" key="1">
    <citation type="submission" date="2018-07" db="EMBL/GenBank/DDBJ databases">
        <authorList>
            <consortium name="GenomeTrakr network: Whole genome sequencing for foodborne pathogen traceback"/>
        </authorList>
    </citation>
    <scope>NUCLEOTIDE SEQUENCE</scope>
    <source>
        <strain evidence="17">FLFUL-1620</strain>
    </source>
</reference>
<feature type="transmembrane region" description="Helical" evidence="14">
    <location>
        <begin position="12"/>
        <end position="33"/>
    </location>
</feature>
<evidence type="ECO:0000256" key="11">
    <source>
        <dbReference type="ARBA" id="ARBA00022989"/>
    </source>
</evidence>
<dbReference type="Pfam" id="PF00512">
    <property type="entry name" value="HisKA"/>
    <property type="match status" value="1"/>
</dbReference>
<keyword evidence="9 14" id="KW-0418">Kinase</keyword>
<organism evidence="17">
    <name type="scientific">Salmonella enterica</name>
    <name type="common">Salmonella choleraesuis</name>
    <dbReference type="NCBI Taxonomy" id="28901"/>
    <lineage>
        <taxon>Bacteria</taxon>
        <taxon>Pseudomonadati</taxon>
        <taxon>Pseudomonadota</taxon>
        <taxon>Gammaproteobacteria</taxon>
        <taxon>Enterobacterales</taxon>
        <taxon>Enterobacteriaceae</taxon>
        <taxon>Salmonella</taxon>
    </lineage>
</organism>
<evidence type="ECO:0000259" key="15">
    <source>
        <dbReference type="PROSITE" id="PS50109"/>
    </source>
</evidence>
<dbReference type="InterPro" id="IPR036097">
    <property type="entry name" value="HisK_dim/P_sf"/>
</dbReference>
<dbReference type="SMART" id="SM00388">
    <property type="entry name" value="HisKA"/>
    <property type="match status" value="1"/>
</dbReference>
<comment type="function">
    <text evidence="14">Member of a two-component regulatory system.</text>
</comment>
<dbReference type="PROSITE" id="PS50885">
    <property type="entry name" value="HAMP"/>
    <property type="match status" value="1"/>
</dbReference>
<dbReference type="GO" id="GO:0000155">
    <property type="term" value="F:phosphorelay sensor kinase activity"/>
    <property type="evidence" value="ECO:0007669"/>
    <property type="project" value="InterPro"/>
</dbReference>
<evidence type="ECO:0000256" key="9">
    <source>
        <dbReference type="ARBA" id="ARBA00022777"/>
    </source>
</evidence>
<dbReference type="CDD" id="cd16923">
    <property type="entry name" value="HATPase_VanS-like"/>
    <property type="match status" value="1"/>
</dbReference>
<evidence type="ECO:0000256" key="3">
    <source>
        <dbReference type="ARBA" id="ARBA00022475"/>
    </source>
</evidence>
<evidence type="ECO:0000256" key="8">
    <source>
        <dbReference type="ARBA" id="ARBA00022741"/>
    </source>
</evidence>
<dbReference type="Pfam" id="PF00672">
    <property type="entry name" value="HAMP"/>
    <property type="match status" value="1"/>
</dbReference>
<dbReference type="Pfam" id="PF02518">
    <property type="entry name" value="HATPase_c"/>
    <property type="match status" value="1"/>
</dbReference>
<keyword evidence="10 14" id="KW-0067">ATP-binding</keyword>
<evidence type="ECO:0000256" key="1">
    <source>
        <dbReference type="ARBA" id="ARBA00000085"/>
    </source>
</evidence>
<keyword evidence="8 14" id="KW-0547">Nucleotide-binding</keyword>
<dbReference type="PROSITE" id="PS50109">
    <property type="entry name" value="HIS_KIN"/>
    <property type="match status" value="1"/>
</dbReference>
<dbReference type="EMBL" id="AAGMKT010000016">
    <property type="protein sequence ID" value="EBP7061896.1"/>
    <property type="molecule type" value="Genomic_DNA"/>
</dbReference>
<comment type="catalytic activity">
    <reaction evidence="1 14">
        <text>ATP + protein L-histidine = ADP + protein N-phospho-L-histidine.</text>
        <dbReference type="EC" id="2.7.13.3"/>
    </reaction>
</comment>
<evidence type="ECO:0000256" key="13">
    <source>
        <dbReference type="ARBA" id="ARBA00023136"/>
    </source>
</evidence>
<evidence type="ECO:0000256" key="7">
    <source>
        <dbReference type="ARBA" id="ARBA00022692"/>
    </source>
</evidence>
<dbReference type="SMART" id="SM00387">
    <property type="entry name" value="HATPase_c"/>
    <property type="match status" value="1"/>
</dbReference>
<evidence type="ECO:0000256" key="6">
    <source>
        <dbReference type="ARBA" id="ARBA00022679"/>
    </source>
</evidence>
<evidence type="ECO:0000256" key="12">
    <source>
        <dbReference type="ARBA" id="ARBA00023012"/>
    </source>
</evidence>
<dbReference type="CDD" id="cd00082">
    <property type="entry name" value="HisKA"/>
    <property type="match status" value="1"/>
</dbReference>
<keyword evidence="11 14" id="KW-1133">Transmembrane helix</keyword>
<keyword evidence="6 14" id="KW-0808">Transferase</keyword>
<sequence>MVKLSMTLRLTISFIAILILACTGISWTLYNALSKELTYRDDMTLINRAAQMQQLLLDGARPENLPLYFNRMVDTKQDILLIHSATGHNVAINHSGIPDQRFNEIPLAKNITRETLFRQAVQGTELTAVRVNARSGDDPLTLTIARLATERRQMLAQYRRNSLLMSLIAILVCSALSPLVIRNGLRAITSLSRLTAATDSGTLRQPLAEQALPVELRPLGQALNTMRQKLSDDFERLNQFADDLAHELRTPVNILLGKNQVMLSQERSAEEYQQALVDNIEELEGLSRLTENILFLARAEHQNIAVKKQPVSLNALVENMLDYLSPLAEEKRICFINQCQGTVWADEILLQRVLSNLLTNAIRYSDENAVIRIESAYDENAVIRIESAYDDNVAEIRVANPGSHPADADKLFRRFWRGDNARHTAGFGLGLSLVNAIALLHGGSASYRYADEHNIFSVRLPDSGDS</sequence>
<evidence type="ECO:0000256" key="5">
    <source>
        <dbReference type="ARBA" id="ARBA00022553"/>
    </source>
</evidence>
<dbReference type="InterPro" id="IPR006290">
    <property type="entry name" value="CztS_silS_copS"/>
</dbReference>
<evidence type="ECO:0000256" key="2">
    <source>
        <dbReference type="ARBA" id="ARBA00004429"/>
    </source>
</evidence>
<proteinExistence type="predicted"/>
<name>A0A5U3TFX8_SALER</name>
<protein>
    <recommendedName>
        <fullName evidence="14">Sensor protein</fullName>
        <ecNumber evidence="14">2.7.13.3</ecNumber>
    </recommendedName>
</protein>
<keyword evidence="3 14" id="KW-1003">Cell membrane</keyword>
<keyword evidence="4 14" id="KW-0997">Cell inner membrane</keyword>
<dbReference type="SUPFAM" id="SSF47384">
    <property type="entry name" value="Homodimeric domain of signal transducing histidine kinase"/>
    <property type="match status" value="1"/>
</dbReference>
<accession>A0A5U3TFX8</accession>
<dbReference type="InterPro" id="IPR003661">
    <property type="entry name" value="HisK_dim/P_dom"/>
</dbReference>
<evidence type="ECO:0000259" key="16">
    <source>
        <dbReference type="PROSITE" id="PS50885"/>
    </source>
</evidence>
<evidence type="ECO:0000256" key="14">
    <source>
        <dbReference type="RuleBase" id="RU364088"/>
    </source>
</evidence>
<keyword evidence="5" id="KW-0597">Phosphoprotein</keyword>
<keyword evidence="7 14" id="KW-0812">Transmembrane</keyword>
<keyword evidence="13 14" id="KW-0472">Membrane</keyword>
<feature type="domain" description="Histidine kinase" evidence="15">
    <location>
        <begin position="243"/>
        <end position="464"/>
    </location>
</feature>
<feature type="transmembrane region" description="Helical" evidence="14">
    <location>
        <begin position="161"/>
        <end position="181"/>
    </location>
</feature>
<dbReference type="GO" id="GO:0005886">
    <property type="term" value="C:plasma membrane"/>
    <property type="evidence" value="ECO:0007669"/>
    <property type="project" value="UniProtKB-SubCell"/>
</dbReference>
<dbReference type="EC" id="2.7.13.3" evidence="14"/>
<dbReference type="PANTHER" id="PTHR45436:SF3">
    <property type="entry name" value="SENSOR HISTIDINE KINASE HPRS"/>
    <property type="match status" value="1"/>
</dbReference>
<dbReference type="GO" id="GO:0005524">
    <property type="term" value="F:ATP binding"/>
    <property type="evidence" value="ECO:0007669"/>
    <property type="project" value="UniProtKB-KW"/>
</dbReference>
<feature type="domain" description="HAMP" evidence="16">
    <location>
        <begin position="182"/>
        <end position="235"/>
    </location>
</feature>
<evidence type="ECO:0000313" key="17">
    <source>
        <dbReference type="EMBL" id="EBP7061896.1"/>
    </source>
</evidence>
<evidence type="ECO:0000256" key="4">
    <source>
        <dbReference type="ARBA" id="ARBA00022519"/>
    </source>
</evidence>
<comment type="subcellular location">
    <subcellularLocation>
        <location evidence="2">Cell inner membrane</location>
        <topology evidence="2">Multi-pass membrane protein</topology>
    </subcellularLocation>
</comment>
<dbReference type="Gene3D" id="1.10.287.130">
    <property type="match status" value="1"/>
</dbReference>
<evidence type="ECO:0000256" key="10">
    <source>
        <dbReference type="ARBA" id="ARBA00022840"/>
    </source>
</evidence>
<dbReference type="PROSITE" id="PS51257">
    <property type="entry name" value="PROKAR_LIPOPROTEIN"/>
    <property type="match status" value="1"/>
</dbReference>
<dbReference type="InterPro" id="IPR005467">
    <property type="entry name" value="His_kinase_dom"/>
</dbReference>
<dbReference type="Gene3D" id="6.10.340.10">
    <property type="match status" value="1"/>
</dbReference>
<dbReference type="PANTHER" id="PTHR45436">
    <property type="entry name" value="SENSOR HISTIDINE KINASE YKOH"/>
    <property type="match status" value="1"/>
</dbReference>
<keyword evidence="12 14" id="KW-0902">Two-component regulatory system</keyword>
<dbReference type="SUPFAM" id="SSF55874">
    <property type="entry name" value="ATPase domain of HSP90 chaperone/DNA topoisomerase II/histidine kinase"/>
    <property type="match status" value="1"/>
</dbReference>
<gene>
    <name evidence="17" type="ORF">AB242_15420</name>
</gene>
<dbReference type="InterPro" id="IPR036890">
    <property type="entry name" value="HATPase_C_sf"/>
</dbReference>